<evidence type="ECO:0000313" key="1">
    <source>
        <dbReference type="EMBL" id="KAA6393058.1"/>
    </source>
</evidence>
<name>A0A5J4WDP9_9EUKA</name>
<gene>
    <name evidence="1" type="ORF">EZS28_011418</name>
</gene>
<organism evidence="1 2">
    <name type="scientific">Streblomastix strix</name>
    <dbReference type="NCBI Taxonomy" id="222440"/>
    <lineage>
        <taxon>Eukaryota</taxon>
        <taxon>Metamonada</taxon>
        <taxon>Preaxostyla</taxon>
        <taxon>Oxymonadida</taxon>
        <taxon>Streblomastigidae</taxon>
        <taxon>Streblomastix</taxon>
    </lineage>
</organism>
<dbReference type="PANTHER" id="PTHR33050">
    <property type="entry name" value="REVERSE TRANSCRIPTASE DOMAIN-CONTAINING PROTEIN"/>
    <property type="match status" value="1"/>
</dbReference>
<dbReference type="AlphaFoldDB" id="A0A5J4WDP9"/>
<dbReference type="Proteomes" id="UP000324800">
    <property type="component" value="Unassembled WGS sequence"/>
</dbReference>
<proteinExistence type="predicted"/>
<sequence length="300" mass="34744">MEQKIHYRTNSSYERAGKDYRKASIPQNIISSNSSTNEASLQDINTRNKTIRLVLLSKAESQNQTRLELKLITDQEKRSPTFSDNSNLSNSNNRRIQTRMGCIISDNQSKYRDQQLKEKKIHSIHWKTDNTTTSFNINRKNSSRILSYLTDQALQLAESLQIQQKATYIPGIENQTADVLSRQNRAGDYHLKKRIEEQIWKAEQPVILPPILLIGHCLQRIKQEKVVAIMIVTNWEGQYWWPLIQQMTIMQNNLGQSSQILKNGPIATRRRLALPPGELLAILDSYKNKEDQEKNCIDKQ</sequence>
<dbReference type="InterPro" id="IPR052055">
    <property type="entry name" value="Hepadnavirus_pol/RT"/>
</dbReference>
<dbReference type="OrthoDB" id="2897838at2759"/>
<accession>A0A5J4WDP9</accession>
<protein>
    <submittedName>
        <fullName evidence="1">Uncharacterized protein</fullName>
    </submittedName>
</protein>
<reference evidence="1 2" key="1">
    <citation type="submission" date="2019-03" db="EMBL/GenBank/DDBJ databases">
        <title>Single cell metagenomics reveals metabolic interactions within the superorganism composed of flagellate Streblomastix strix and complex community of Bacteroidetes bacteria on its surface.</title>
        <authorList>
            <person name="Treitli S.C."/>
            <person name="Kolisko M."/>
            <person name="Husnik F."/>
            <person name="Keeling P."/>
            <person name="Hampl V."/>
        </authorList>
    </citation>
    <scope>NUCLEOTIDE SEQUENCE [LARGE SCALE GENOMIC DNA]</scope>
    <source>
        <strain evidence="1">ST1C</strain>
    </source>
</reference>
<dbReference type="PANTHER" id="PTHR33050:SF7">
    <property type="entry name" value="RIBONUCLEASE H"/>
    <property type="match status" value="1"/>
</dbReference>
<evidence type="ECO:0000313" key="2">
    <source>
        <dbReference type="Proteomes" id="UP000324800"/>
    </source>
</evidence>
<dbReference type="EMBL" id="SNRW01002354">
    <property type="protein sequence ID" value="KAA6393058.1"/>
    <property type="molecule type" value="Genomic_DNA"/>
</dbReference>
<comment type="caution">
    <text evidence="1">The sequence shown here is derived from an EMBL/GenBank/DDBJ whole genome shotgun (WGS) entry which is preliminary data.</text>
</comment>